<dbReference type="AlphaFoldDB" id="A0A4R3PT03"/>
<gene>
    <name evidence="1" type="ORF">EV132_12365</name>
</gene>
<protein>
    <submittedName>
        <fullName evidence="1">Uncharacterized protein</fullName>
    </submittedName>
</protein>
<dbReference type="EMBL" id="SMBH01000023">
    <property type="protein sequence ID" value="TCU09985.1"/>
    <property type="molecule type" value="Genomic_DNA"/>
</dbReference>
<accession>A0A4R3PT03</accession>
<proteinExistence type="predicted"/>
<sequence length="33" mass="3198">MLGGCPMRDTAPPVLLTAPFTVGIGVSGAGHSS</sequence>
<dbReference type="Proteomes" id="UP000294576">
    <property type="component" value="Unassembled WGS sequence"/>
</dbReference>
<comment type="caution">
    <text evidence="1">The sequence shown here is derived from an EMBL/GenBank/DDBJ whole genome shotgun (WGS) entry which is preliminary data.</text>
</comment>
<name>A0A4R3PT03_RHISU</name>
<evidence type="ECO:0000313" key="1">
    <source>
        <dbReference type="EMBL" id="TCU09985.1"/>
    </source>
</evidence>
<reference evidence="1 2" key="1">
    <citation type="submission" date="2019-03" db="EMBL/GenBank/DDBJ databases">
        <title>Genomic Encyclopedia of Type Strains, Phase IV (KMG-V): Genome sequencing to study the core and pangenomes of soil and plant-associated prokaryotes.</title>
        <authorList>
            <person name="Whitman W."/>
        </authorList>
    </citation>
    <scope>NUCLEOTIDE SEQUENCE [LARGE SCALE GENOMIC DNA]</scope>
    <source>
        <strain evidence="1 2">Hc14</strain>
    </source>
</reference>
<evidence type="ECO:0000313" key="2">
    <source>
        <dbReference type="Proteomes" id="UP000294576"/>
    </source>
</evidence>
<organism evidence="1 2">
    <name type="scientific">Rhizobium sullae</name>
    <name type="common">Rhizobium hedysari</name>
    <dbReference type="NCBI Taxonomy" id="50338"/>
    <lineage>
        <taxon>Bacteria</taxon>
        <taxon>Pseudomonadati</taxon>
        <taxon>Pseudomonadota</taxon>
        <taxon>Alphaproteobacteria</taxon>
        <taxon>Hyphomicrobiales</taxon>
        <taxon>Rhizobiaceae</taxon>
        <taxon>Rhizobium/Agrobacterium group</taxon>
        <taxon>Rhizobium</taxon>
    </lineage>
</organism>